<reference evidence="2 3" key="2">
    <citation type="journal article" date="2021" name="Curr. Genet.">
        <title>Genetic response to nitrogen starvation in the aggressive Eucalyptus foliar pathogen Teratosphaeria destructans.</title>
        <authorList>
            <person name="Havenga M."/>
            <person name="Wingfield B.D."/>
            <person name="Wingfield M.J."/>
            <person name="Dreyer L.L."/>
            <person name="Roets F."/>
            <person name="Aylward J."/>
        </authorList>
    </citation>
    <scope>NUCLEOTIDE SEQUENCE [LARGE SCALE GENOMIC DNA]</scope>
    <source>
        <strain evidence="2">CMW44962</strain>
    </source>
</reference>
<organism evidence="2 3">
    <name type="scientific">Teratosphaeria destructans</name>
    <dbReference type="NCBI Taxonomy" id="418781"/>
    <lineage>
        <taxon>Eukaryota</taxon>
        <taxon>Fungi</taxon>
        <taxon>Dikarya</taxon>
        <taxon>Ascomycota</taxon>
        <taxon>Pezizomycotina</taxon>
        <taxon>Dothideomycetes</taxon>
        <taxon>Dothideomycetidae</taxon>
        <taxon>Mycosphaerellales</taxon>
        <taxon>Teratosphaeriaceae</taxon>
        <taxon>Teratosphaeria</taxon>
    </lineage>
</organism>
<accession>A0A9W7SYS8</accession>
<feature type="compositionally biased region" description="Polar residues" evidence="1">
    <location>
        <begin position="121"/>
        <end position="139"/>
    </location>
</feature>
<protein>
    <submittedName>
        <fullName evidence="2">Uncharacterized protein</fullName>
    </submittedName>
</protein>
<name>A0A9W7SYS8_9PEZI</name>
<feature type="region of interest" description="Disordered" evidence="1">
    <location>
        <begin position="104"/>
        <end position="139"/>
    </location>
</feature>
<evidence type="ECO:0000313" key="2">
    <source>
        <dbReference type="EMBL" id="KAH9842187.1"/>
    </source>
</evidence>
<sequence length="331" mass="36628">MPSDATKRSQPRRIFRQVNNVIEANHAVLESGGKLKKYRGAVDGSEGQDFELRLSVVQNQVDIVEKFSDTPEQYAQLQTAAKGWKWDEDFPKVYLKHLQKYDHDQTEEGSADDVNEPKFVPTSSMHESGGQNEDVSSLSARDNGSFEAFGRLKRELAALQDAHKLVKVDLVKSTGPIVSSENADTCRQKPGPALKAHLADLSTEVGLLRTISIKAAQIAESTAIYDRVASMMAQIQENQAMIEALRSENNELKREADKKRLKDGSVVAGLDTVLQALKKEIDEMRDAGQAQAGSTIIDLEGAPMVKPRGPPTHRKRKRDLTDDGETSEDYL</sequence>
<reference evidence="2 3" key="1">
    <citation type="journal article" date="2018" name="IMA Fungus">
        <title>IMA Genome-F 10: Nine draft genome sequences of Claviceps purpurea s.lat., including C. arundinis, C. humidiphila, and C. cf. spartinae, pseudomolecules for the pitch canker pathogen Fusarium circinatum, draft genome of Davidsoniella eucalypti, Grosmannia galeiformis, Quambalaria eucalypti, and Teratosphaeria destructans.</title>
        <authorList>
            <person name="Wingfield B.D."/>
            <person name="Liu M."/>
            <person name="Nguyen H.D."/>
            <person name="Lane F.A."/>
            <person name="Morgan S.W."/>
            <person name="De Vos L."/>
            <person name="Wilken P.M."/>
            <person name="Duong T.A."/>
            <person name="Aylward J."/>
            <person name="Coetzee M.P."/>
            <person name="Dadej K."/>
            <person name="De Beer Z.W."/>
            <person name="Findlay W."/>
            <person name="Havenga M."/>
            <person name="Kolarik M."/>
            <person name="Menzies J.G."/>
            <person name="Naidoo K."/>
            <person name="Pochopski O."/>
            <person name="Shoukouhi P."/>
            <person name="Santana Q.C."/>
            <person name="Seifert K.A."/>
            <person name="Soal N."/>
            <person name="Steenkamp E.T."/>
            <person name="Tatham C.T."/>
            <person name="van der Nest M.A."/>
            <person name="Wingfield M.J."/>
        </authorList>
    </citation>
    <scope>NUCLEOTIDE SEQUENCE [LARGE SCALE GENOMIC DNA]</scope>
    <source>
        <strain evidence="2">CMW44962</strain>
    </source>
</reference>
<comment type="caution">
    <text evidence="2">The sequence shown here is derived from an EMBL/GenBank/DDBJ whole genome shotgun (WGS) entry which is preliminary data.</text>
</comment>
<evidence type="ECO:0000256" key="1">
    <source>
        <dbReference type="SAM" id="MobiDB-lite"/>
    </source>
</evidence>
<feature type="region of interest" description="Disordered" evidence="1">
    <location>
        <begin position="285"/>
        <end position="331"/>
    </location>
</feature>
<dbReference type="Proteomes" id="UP001138500">
    <property type="component" value="Unassembled WGS sequence"/>
</dbReference>
<feature type="compositionally biased region" description="Acidic residues" evidence="1">
    <location>
        <begin position="322"/>
        <end position="331"/>
    </location>
</feature>
<gene>
    <name evidence="2" type="ORF">Tdes44962_MAKER01565</name>
</gene>
<proteinExistence type="predicted"/>
<dbReference type="AlphaFoldDB" id="A0A9W7SYS8"/>
<keyword evidence="3" id="KW-1185">Reference proteome</keyword>
<evidence type="ECO:0000313" key="3">
    <source>
        <dbReference type="Proteomes" id="UP001138500"/>
    </source>
</evidence>
<dbReference type="EMBL" id="RIBY02000446">
    <property type="protein sequence ID" value="KAH9842187.1"/>
    <property type="molecule type" value="Genomic_DNA"/>
</dbReference>